<feature type="domain" description="Dynein axonemal heavy chain 2/5/8 coiled-coil" evidence="26">
    <location>
        <begin position="976"/>
        <end position="1091"/>
    </location>
</feature>
<evidence type="ECO:0000256" key="10">
    <source>
        <dbReference type="ARBA" id="ARBA00023069"/>
    </source>
</evidence>
<dbReference type="EMBL" id="CAQQ02000411">
    <property type="status" value="NOT_ANNOTATED_CDS"/>
    <property type="molecule type" value="Genomic_DNA"/>
</dbReference>
<dbReference type="FunFam" id="1.10.8.710:FF:000001">
    <property type="entry name" value="Dynein axonemal heavy chain 2"/>
    <property type="match status" value="1"/>
</dbReference>
<evidence type="ECO:0000256" key="5">
    <source>
        <dbReference type="ARBA" id="ARBA00022737"/>
    </source>
</evidence>
<evidence type="ECO:0000259" key="18">
    <source>
        <dbReference type="Pfam" id="PF08393"/>
    </source>
</evidence>
<dbReference type="Gene3D" id="1.10.8.720">
    <property type="entry name" value="Region D6 of dynein motor"/>
    <property type="match status" value="1"/>
</dbReference>
<feature type="domain" description="Dynein heavy chain tail" evidence="17">
    <location>
        <begin position="169"/>
        <end position="690"/>
    </location>
</feature>
<dbReference type="Gene3D" id="6.10.140.1060">
    <property type="match status" value="1"/>
</dbReference>
<dbReference type="Gene3D" id="3.40.50.300">
    <property type="entry name" value="P-loop containing nucleotide triphosphate hydrolases"/>
    <property type="match status" value="6"/>
</dbReference>
<dbReference type="InterPro" id="IPR026983">
    <property type="entry name" value="DHC"/>
</dbReference>
<dbReference type="Pfam" id="PF25007">
    <property type="entry name" value="DYH2-5-8_CC"/>
    <property type="match status" value="1"/>
</dbReference>
<keyword evidence="11" id="KW-0505">Motor protein</keyword>
<evidence type="ECO:0000256" key="3">
    <source>
        <dbReference type="ARBA" id="ARBA00022490"/>
    </source>
</evidence>
<dbReference type="GO" id="GO:0005930">
    <property type="term" value="C:axoneme"/>
    <property type="evidence" value="ECO:0007669"/>
    <property type="project" value="UniProtKB-SubCell"/>
</dbReference>
<keyword evidence="28" id="KW-1185">Reference proteome</keyword>
<evidence type="ECO:0000259" key="16">
    <source>
        <dbReference type="Pfam" id="PF03028"/>
    </source>
</evidence>
<dbReference type="GO" id="GO:0007018">
    <property type="term" value="P:microtubule-based movement"/>
    <property type="evidence" value="ECO:0007669"/>
    <property type="project" value="InterPro"/>
</dbReference>
<dbReference type="Pfam" id="PF18199">
    <property type="entry name" value="Dynein_C"/>
    <property type="match status" value="2"/>
</dbReference>
<dbReference type="InterPro" id="IPR042222">
    <property type="entry name" value="Dynein_2_N"/>
</dbReference>
<dbReference type="InterPro" id="IPR035699">
    <property type="entry name" value="AAA_6"/>
</dbReference>
<dbReference type="InterPro" id="IPR024743">
    <property type="entry name" value="Dynein_HC_stalk"/>
</dbReference>
<proteinExistence type="inferred from homology"/>
<keyword evidence="13" id="KW-0966">Cell projection</keyword>
<evidence type="ECO:0000256" key="6">
    <source>
        <dbReference type="ARBA" id="ARBA00022741"/>
    </source>
</evidence>
<keyword evidence="10" id="KW-0969">Cilium</keyword>
<comment type="similarity">
    <text evidence="2">Belongs to the dynein heavy chain family.</text>
</comment>
<evidence type="ECO:0000256" key="9">
    <source>
        <dbReference type="ARBA" id="ARBA00023054"/>
    </source>
</evidence>
<dbReference type="Gene3D" id="1.20.58.1120">
    <property type="match status" value="1"/>
</dbReference>
<dbReference type="Pfam" id="PF12775">
    <property type="entry name" value="AAA_7"/>
    <property type="match status" value="1"/>
</dbReference>
<dbReference type="FunFam" id="1.10.8.720:FF:000008">
    <property type="entry name" value="Dynein axonemal heavy chain 2"/>
    <property type="match status" value="1"/>
</dbReference>
<feature type="domain" description="Dynein heavy chain coiled coil stalk" evidence="20">
    <location>
        <begin position="2779"/>
        <end position="3034"/>
    </location>
</feature>
<evidence type="ECO:0000256" key="1">
    <source>
        <dbReference type="ARBA" id="ARBA00004430"/>
    </source>
</evidence>
<comment type="subcellular location">
    <subcellularLocation>
        <location evidence="1">Cytoplasm</location>
        <location evidence="1">Cytoskeleton</location>
        <location evidence="1">Cilium axoneme</location>
    </subcellularLocation>
</comment>
<dbReference type="InterPro" id="IPR042228">
    <property type="entry name" value="Dynein_linker_3"/>
</dbReference>
<dbReference type="InterPro" id="IPR013594">
    <property type="entry name" value="Dynein_heavy_tail"/>
</dbReference>
<feature type="coiled-coil region" evidence="14">
    <location>
        <begin position="2993"/>
        <end position="3034"/>
    </location>
</feature>
<dbReference type="GO" id="GO:0005524">
    <property type="term" value="F:ATP binding"/>
    <property type="evidence" value="ECO:0007669"/>
    <property type="project" value="UniProtKB-KW"/>
</dbReference>
<dbReference type="FunFam" id="1.20.140.100:FF:000001">
    <property type="entry name" value="dynein heavy chain 17, axonemal"/>
    <property type="match status" value="1"/>
</dbReference>
<evidence type="ECO:0000259" key="26">
    <source>
        <dbReference type="Pfam" id="PF25007"/>
    </source>
</evidence>
<dbReference type="GO" id="GO:0005874">
    <property type="term" value="C:microtubule"/>
    <property type="evidence" value="ECO:0007669"/>
    <property type="project" value="UniProtKB-KW"/>
</dbReference>
<feature type="domain" description="Dynein heavy chain hydrolytic ATP-binding dynein motor region" evidence="19">
    <location>
        <begin position="1801"/>
        <end position="1962"/>
    </location>
</feature>
<evidence type="ECO:0000256" key="12">
    <source>
        <dbReference type="ARBA" id="ARBA00023212"/>
    </source>
</evidence>
<keyword evidence="9 14" id="KW-0175">Coiled coil</keyword>
<evidence type="ECO:0000259" key="19">
    <source>
        <dbReference type="Pfam" id="PF12774"/>
    </source>
</evidence>
<keyword evidence="7" id="KW-0067">ATP-binding</keyword>
<evidence type="ECO:0000313" key="27">
    <source>
        <dbReference type="EnsemblMetazoa" id="MESCA000063-PA"/>
    </source>
</evidence>
<keyword evidence="12" id="KW-0206">Cytoskeleton</keyword>
<keyword evidence="4" id="KW-0493">Microtubule</keyword>
<dbReference type="Gene3D" id="1.10.8.710">
    <property type="match status" value="1"/>
</dbReference>
<feature type="domain" description="Dynein heavy chain AAA lid" evidence="24">
    <location>
        <begin position="3645"/>
        <end position="3784"/>
    </location>
</feature>
<dbReference type="FunFam" id="3.40.50.300:FF:000049">
    <property type="entry name" value="Dynein, axonemal, heavy chain 5"/>
    <property type="match status" value="1"/>
</dbReference>
<feature type="region of interest" description="Disordered" evidence="15">
    <location>
        <begin position="1"/>
        <end position="37"/>
    </location>
</feature>
<dbReference type="SUPFAM" id="SSF52540">
    <property type="entry name" value="P-loop containing nucleoside triphosphate hydrolases"/>
    <property type="match status" value="4"/>
</dbReference>
<feature type="domain" description="Dynein heavy chain C-terminal" evidence="25">
    <location>
        <begin position="3792"/>
        <end position="3900"/>
    </location>
</feature>
<evidence type="ECO:0000256" key="2">
    <source>
        <dbReference type="ARBA" id="ARBA00008887"/>
    </source>
</evidence>
<dbReference type="InterPro" id="IPR043160">
    <property type="entry name" value="Dynein_C_barrel"/>
</dbReference>
<organism evidence="27 28">
    <name type="scientific">Megaselia scalaris</name>
    <name type="common">Humpbacked fly</name>
    <name type="synonym">Phora scalaris</name>
    <dbReference type="NCBI Taxonomy" id="36166"/>
    <lineage>
        <taxon>Eukaryota</taxon>
        <taxon>Metazoa</taxon>
        <taxon>Ecdysozoa</taxon>
        <taxon>Arthropoda</taxon>
        <taxon>Hexapoda</taxon>
        <taxon>Insecta</taxon>
        <taxon>Pterygota</taxon>
        <taxon>Neoptera</taxon>
        <taxon>Endopterygota</taxon>
        <taxon>Diptera</taxon>
        <taxon>Brachycera</taxon>
        <taxon>Muscomorpha</taxon>
        <taxon>Platypezoidea</taxon>
        <taxon>Phoridae</taxon>
        <taxon>Megaseliini</taxon>
        <taxon>Megaselia</taxon>
    </lineage>
</organism>
<dbReference type="InterPro" id="IPR041228">
    <property type="entry name" value="Dynein_C"/>
</dbReference>
<dbReference type="Gene3D" id="3.20.180.20">
    <property type="entry name" value="Dynein heavy chain, N-terminal domain 2"/>
    <property type="match status" value="1"/>
</dbReference>
<feature type="domain" description="Dynein heavy chain linker" evidence="18">
    <location>
        <begin position="1159"/>
        <end position="1554"/>
    </location>
</feature>
<evidence type="ECO:0000256" key="14">
    <source>
        <dbReference type="SAM" id="Coils"/>
    </source>
</evidence>
<dbReference type="InterPro" id="IPR041658">
    <property type="entry name" value="AAA_lid_11"/>
</dbReference>
<evidence type="ECO:0000259" key="25">
    <source>
        <dbReference type="Pfam" id="PF18199"/>
    </source>
</evidence>
<feature type="domain" description="Dynein heavy chain AAA module D4" evidence="21">
    <location>
        <begin position="2519"/>
        <end position="2729"/>
    </location>
</feature>
<dbReference type="EMBL" id="CAQQ02000412">
    <property type="status" value="NOT_ANNOTATED_CDS"/>
    <property type="molecule type" value="Genomic_DNA"/>
</dbReference>
<evidence type="ECO:0000259" key="24">
    <source>
        <dbReference type="Pfam" id="PF18198"/>
    </source>
</evidence>
<dbReference type="HOGENOM" id="CLU_000038_4_0_1"/>
<dbReference type="Gene3D" id="1.20.140.100">
    <property type="entry name" value="Dynein heavy chain, N-terminal domain 2"/>
    <property type="match status" value="1"/>
</dbReference>
<dbReference type="FunFam" id="3.10.490.20:FF:000008">
    <property type="entry name" value="dynein heavy chain 2, axonemal"/>
    <property type="match status" value="1"/>
</dbReference>
<keyword evidence="6" id="KW-0547">Nucleotide-binding</keyword>
<evidence type="ECO:0000313" key="28">
    <source>
        <dbReference type="Proteomes" id="UP000015102"/>
    </source>
</evidence>
<evidence type="ECO:0000256" key="4">
    <source>
        <dbReference type="ARBA" id="ARBA00022701"/>
    </source>
</evidence>
<dbReference type="Pfam" id="PF17852">
    <property type="entry name" value="Dynein_AAA_lid"/>
    <property type="match status" value="1"/>
</dbReference>
<dbReference type="Gene3D" id="1.20.920.30">
    <property type="match status" value="1"/>
</dbReference>
<dbReference type="FunFam" id="3.40.50.300:FF:002141">
    <property type="entry name" value="Dynein heavy chain"/>
    <property type="match status" value="1"/>
</dbReference>
<dbReference type="InterPro" id="IPR024317">
    <property type="entry name" value="Dynein_heavy_chain_D4_dom"/>
</dbReference>
<dbReference type="Gene3D" id="1.20.1270.280">
    <property type="match status" value="1"/>
</dbReference>
<dbReference type="Pfam" id="PF18198">
    <property type="entry name" value="AAA_lid_11"/>
    <property type="match status" value="1"/>
</dbReference>
<keyword evidence="8" id="KW-0243">Dynein</keyword>
<reference evidence="27" key="2">
    <citation type="submission" date="2015-06" db="UniProtKB">
        <authorList>
            <consortium name="EnsemblMetazoa"/>
        </authorList>
    </citation>
    <scope>IDENTIFICATION</scope>
</reference>
<dbReference type="Proteomes" id="UP000015102">
    <property type="component" value="Unassembled WGS sequence"/>
</dbReference>
<dbReference type="Gene3D" id="1.10.8.1220">
    <property type="match status" value="1"/>
</dbReference>
<dbReference type="InterPro" id="IPR004273">
    <property type="entry name" value="Dynein_heavy_D6_P-loop"/>
</dbReference>
<feature type="domain" description="Dynein heavy chain region D6 P-loop" evidence="16">
    <location>
        <begin position="3550"/>
        <end position="3608"/>
    </location>
</feature>
<sequence length="4054" mass="467042">MATGGGDHLSLLSSEDSADDRGRKRAASRNAKSSSANILRRRVGQTGDVCSAHDDPLLPEPERLARGNVGLACLGFPLVSVFDLSYFLREPNQIFTVEGFHDENVYAPIFHNYTEWNDNVKLRFCNAMDKFLCYLTGLHYKMSGMTYLYVPHVIKKLESGTAHTDREFVKNVEEVVKYWNGQIRTCLNDNQLTVPHDLVVPVEEYEFWLYRFEVVQGLHRQLMHEDVQSILNLLRKTQSVHIKGIEFLISECQSKMLEAKSNIKYLKLFVDPCKELDKCQHPLKIPPLIPKIVHIFRYIWLNSDHYNTVELIGNLFKNLSNQVIKYCLEEVNITKIFSGFPRFGSKCVTCPLTNPQIGWPLDKARIFNHVDAFVERLNDVTDICKAMIVFARMDEVEHITMPQFCGTRGNEFQKTVRQVEQNFSEAFDKLCQVSKDIILNVHKNQWYEDVVEYRHVIQNLEEIVQRLISDVFEYTCNTEEELESLAFLNYFTYRENLRKAYLHQVSEMWKKFSLELKRTTSQVMDRQKSRPSWLPKYAQSALWYRSQIEHYQWIYNRLILAEWLPNVPSRQTAIDEFLIFKQDLEAKTAKSFEDFVRSVPDTILNRLERTLLVRSKVQQGLLECNIDRSILPICSNAQIFAEMGFELPKNVSKIYEKILGALAPGERKLFRALLISCERKISPGVFKLTWGGEMSDAYIADCAKHTGKIQETLDTYKSGNLEIAKLCEKICDTPILKINQYGTVELKPFSDNLYKFMKRGLKSHVENFKQIKELLAAIFVGFEPAIDDMRAEWKEYVRRFDEMIELALLTSVRNSLRNIYLPIHGDGTMGPTPIILMFVNIEKKQLEFSPSFDELTNAFQKLYDDIIEETIPFPRLVVKESISSKIVDDTDSQELKDQIDSEVKFEINALIAYLDVWLVYKDLWVYEIKEHLALFEEKKPESVDYERMIDMYGDLADKVAIQETITSVHFVIVNSQNLRNALLDIIETIYRYMEANIKAVSVVPRTIAEMKNSTKLYQRLVDEVEGKQSTFPGIYDLFRVLDKYKIPVPEDTRSRIVGLEQAWAGYLRKLLDVDEMLGNAKEEYKQNLLLQAEKFKHIIKSFLDGFLVNMPTTSSIPPRKALRYLESIRDKLVEMLNIEKKVVADLVVFNVNQPDNMDLKTIDSELKILEEIWEFVNEWDISWKQWRTGNFWQINVDEIEDIVMHLFKNFTRLFRTYRDKNWEVLETTRNVVDGFRKTLPLITALKNPAMRPRHWERVRDVMKVDFDENADSFNLAQIIELDFQAFSEEIQDISNAATQELAIENGIKNIAEIWKTQGFEMVFYRDGIYRIKNVDDCFQLLEEHQVQISTMKSTRFVEPFIKEVDFWEKTLSYIMETLETALVVQRQWLYLEIIFGGEDIRKQLPEESFRFEAISQEWGMLSTRMYKGKTAQKATHFKPQPFLLNKLQRIDEKLEIIQRALEIYLETKRQIFPRFYFISNDDLLEILGNARRPDLSRAGKSTTQGQNCVASHGNVRDDGEYVEFINAMFIDGPAEKWLAVVEDRMIQCLKEILKLTKTSLKKMMNNREKWLSMWPGQLCQTTSQIQWTADCTRSLIHCKMIDEKKPLRKLKKKQNKVLMRLSESSRKDLPKILRLKVNTLITLEIHGRDVIERMYKNNCKDVSHFEWFSQLRFYWDRMRDVCVIRQTNCEHTYMYEYTGNSGRLVITPLTDRCYITLTTALHLHRGGSPKGPAGTGKTETVKDLGKALGIWVIVTNCSEGLDYKSIGKNFSGLAQQGAWGCFDEFNRINIEVLSVTNFYDVPDNAIIAENLLFSDGFQNTRNLARKVFTLYELAKQQLSKQYHYDFGLRSMVALLRYAGRKRRQLPNTNEEEIVYLAMRDMNVARLTANDLPLFMGIMSDIFPGVSLPVIDYSEFKVCIDDYLKETGMQLVPIAPKKVIELYETKNSRHSSMIIGNTGTAKSVTWKTLQGAFCKMKALGMPGWENVVVYPINPKALNLAELYGEYNLGTGEWMDGVLSQIMRTVCADEDLTNKWILFDGPVDAVWIENMNSVMDDNKLLTLVNAERITMPPQVSLLFEVADLAVASPATVSRCGMVYNDYNDWGERDRPKEYGCYGRYDSTVVYVLFSLVCFVTVDEDGRLKMDAFVREKEACFPIKDTIFDYYVDAPNMNFSPWESKLTDDWKYDPESPFYKIIVPTIDTVRYEYVVTTLLGGECPVLLVGNVGTGKTSTAVSVTDSKDKSKYSVLNINISAQTTPQGLQDSIESKTEKRTKTTFVPIGGKKMIIFMDDFNMPAKDTYGSQPPLELIRQWIDYKFWYNRKNQQRTYVQNTLLMGGMGPPGGGRTVISPRTQSRFAVINLTFPPEVTITRIFGTMLKQKLQDFLPELVGLWKPITAASIDLYNARHFQGLPRNAKNTQRYQTTKASLIRVWIHEVFRVFADRLTNDSDMEWFLNALNTVLGRYLEVTFHSICKDKSVPIFGDFRNDKGYYEDLADLASLRQYMADMLVECNNTPGNPRMDLVFFKEAIEHVTRIARVISQPRGHMLNIGIGGSGRQVLARVAAHINEMGIFTIEVSKKYKAADFKEDLKTLYKMTGIKSRQMVFLFTGEQVAEESFMEILNNMLSTGEANLFKPEEFDELKTDLERPAKRHNIPLTTEALYSFFMNNVRDSMHIVLCLSPIGEKFRIYMRQYPALINATTTDWFRLWPQEALLEVAHRFLDDCELDKKVPGQKRGSTEDRDELVETKEDILHLAVANLVTGYKEFLDMKRHEISAAANKLRNGLSKIAETQEKVFSMSEELKVSQEQVNELAAQCEVFLMEIDAQSKEVEEAAEAVAIRSEVIAKEEVECLALAEVARADLELVMPMIDEAIRALDALSKKDISEVKSYAKPPLLVEKVMEGVMILIGKEPNWETSKKVLGEQNFLNDLKNFDRDHISDKTLKRIATYTGDARLEPQKVGVVSFACKSLMLWIRAIENYGKVYRIVAPKQARLNEALASLAEKQAMLAEAKRKLQELNDKLDKLRADFLEKSTMLEELKALAKLDKDYLNLPGDCLIATAFVSYFGPFDTKYREVLYEKWQNEILKKKIPCTEGLKMTMFLADPVTIREWNIQGLPNDEFSIENGVIVRLSTRWPLIIDPQCQAHFWIRNLEKKDLRIVDFGQLDYLKTFERCLQYGTPVLLQNVTESIDPAINPILRKTFTMQAGVKYIKFNDKYVPYKDSFKLYITTKLSNPHYPPEISAKTTLVNFAVKQSGLEAQLLGIIVRKEKPALEEQKDNLVMTIAKNKRTLMDLDNEILRLLNESKGDILEDDELFNTLQVSRATSIIVKESLSTAEVTEIEIDTARQAYEPAAERASILFFSIERSPKNPIVHDRILNINEYHTYSVYKNTCRGLFEKHKLLFSIHMCAKILQNSAKLVVDEYDFILKGGIVLDRQGQQPNPAPNWISEAAWDSITELDKIAGFHGIIDSFEQHSKLWHEWYATTNPETEDLIGEWNDKLNAFQKYCVVRCLRLDRMSYCMTMFVIEFLGPKFVEPPVLDLKSAFEESLPQTPLIFVLSPGVDPTASLINLAEQTKMSSRLSSLSLGQGQAPVATQMLTDGVKEGNWTGIKMTTEPPRGIKANMKRLYNKITDENFDKCDEPEKYKRLLYTLCFFHTLLLERKKFQQLGWNVEYSFNDSDFEVSEVLLALFLNEYEETPWGALKYLIAGVNYGGHVTDDWDRRLLMTYINSFFVDDAINVQKFRLSSLTTYYIPLDGNVQSYADHISLLPNFDKPEAFGQHPNADIASSIGEARNLFSTLVSMQDGVSSSVGESKEENVERLAKDIQSKVPELIDYEKTAKVIGLNRTPLEVVLLQEIERYNFLLNNMIVGLRDLRKGIKGLVVMSTELDDIFIAIFEGRTLNPPSLFWLAAYTFPTGFLTAVLQTTARSQKIPIDELSWEFYVFVEDDHAAARIMKESGVYVRSMFLEGGAWNRKQQCLQDPAPMELIAPMPVIHFKPVENLKKRTRGIYSCPAYYLPMRSGSYVIAVDLKSGSENSDYWVKRGTALLLSLAS</sequence>
<evidence type="ECO:0000259" key="21">
    <source>
        <dbReference type="Pfam" id="PF12780"/>
    </source>
</evidence>
<dbReference type="GO" id="GO:0045505">
    <property type="term" value="F:dynein intermediate chain binding"/>
    <property type="evidence" value="ECO:0007669"/>
    <property type="project" value="InterPro"/>
</dbReference>
<reference evidence="28" key="1">
    <citation type="submission" date="2013-02" db="EMBL/GenBank/DDBJ databases">
        <authorList>
            <person name="Hughes D."/>
        </authorList>
    </citation>
    <scope>NUCLEOTIDE SEQUENCE</scope>
    <source>
        <strain>Durham</strain>
        <strain evidence="28">NC isolate 2 -- Noor lab</strain>
    </source>
</reference>
<dbReference type="InterPro" id="IPR041466">
    <property type="entry name" value="Dynein_AAA5_ext"/>
</dbReference>
<evidence type="ECO:0000256" key="11">
    <source>
        <dbReference type="ARBA" id="ARBA00023175"/>
    </source>
</evidence>
<dbReference type="Gene3D" id="1.20.920.20">
    <property type="match status" value="1"/>
</dbReference>
<feature type="domain" description="Dynein heavy chain C-terminal" evidence="25">
    <location>
        <begin position="3904"/>
        <end position="4050"/>
    </location>
</feature>
<dbReference type="Pfam" id="PF03028">
    <property type="entry name" value="Dynein_heavy"/>
    <property type="match status" value="1"/>
</dbReference>
<dbReference type="Gene3D" id="1.10.287.2620">
    <property type="match status" value="1"/>
</dbReference>
<keyword evidence="3" id="KW-0963">Cytoplasm</keyword>
<feature type="compositionally biased region" description="Low complexity" evidence="15">
    <location>
        <begin position="28"/>
        <end position="37"/>
    </location>
</feature>
<dbReference type="Gene3D" id="3.10.490.20">
    <property type="match status" value="1"/>
</dbReference>
<dbReference type="InterPro" id="IPR027417">
    <property type="entry name" value="P-loop_NTPase"/>
</dbReference>
<evidence type="ECO:0000259" key="20">
    <source>
        <dbReference type="Pfam" id="PF12777"/>
    </source>
</evidence>
<dbReference type="Pfam" id="PF12781">
    <property type="entry name" value="AAA_9"/>
    <property type="match status" value="1"/>
</dbReference>
<dbReference type="FunFam" id="1.20.58.1120:FF:000001">
    <property type="entry name" value="dynein heavy chain 2, axonemal"/>
    <property type="match status" value="1"/>
</dbReference>
<feature type="domain" description="Dynein heavy chain AAA 5 extension" evidence="23">
    <location>
        <begin position="2134"/>
        <end position="2176"/>
    </location>
</feature>
<name>T1GA20_MEGSC</name>
<accession>T1GA20</accession>
<dbReference type="Pfam" id="PF08385">
    <property type="entry name" value="DHC_N1"/>
    <property type="match status" value="1"/>
</dbReference>
<dbReference type="InterPro" id="IPR035706">
    <property type="entry name" value="AAA_9"/>
</dbReference>
<dbReference type="Pfam" id="PF12780">
    <property type="entry name" value="AAA_8"/>
    <property type="match status" value="1"/>
</dbReference>
<dbReference type="STRING" id="36166.T1GA20"/>
<dbReference type="GO" id="GO:0008569">
    <property type="term" value="F:minus-end-directed microtubule motor activity"/>
    <property type="evidence" value="ECO:0007669"/>
    <property type="project" value="InterPro"/>
</dbReference>
<protein>
    <recommendedName>
        <fullName evidence="29">Dynein heavy chain 2, axonemal</fullName>
    </recommendedName>
</protein>
<dbReference type="InterPro" id="IPR013602">
    <property type="entry name" value="Dynein_heavy_linker"/>
</dbReference>
<dbReference type="Pfam" id="PF08393">
    <property type="entry name" value="DHC_N2"/>
    <property type="match status" value="1"/>
</dbReference>
<dbReference type="CDD" id="cd00009">
    <property type="entry name" value="AAA"/>
    <property type="match status" value="1"/>
</dbReference>
<dbReference type="InterPro" id="IPR043157">
    <property type="entry name" value="Dynein_AAA1S"/>
</dbReference>
<evidence type="ECO:0000256" key="13">
    <source>
        <dbReference type="ARBA" id="ARBA00023273"/>
    </source>
</evidence>
<dbReference type="GO" id="GO:0051959">
    <property type="term" value="F:dynein light intermediate chain binding"/>
    <property type="evidence" value="ECO:0007669"/>
    <property type="project" value="InterPro"/>
</dbReference>
<feature type="domain" description="Dynein heavy chain ATP-binding dynein motor region" evidence="22">
    <location>
        <begin position="3108"/>
        <end position="3325"/>
    </location>
</feature>
<keyword evidence="5" id="KW-0677">Repeat</keyword>
<dbReference type="Pfam" id="PF12774">
    <property type="entry name" value="AAA_6"/>
    <property type="match status" value="2"/>
</dbReference>
<dbReference type="GO" id="GO:0030286">
    <property type="term" value="C:dynein complex"/>
    <property type="evidence" value="ECO:0007669"/>
    <property type="project" value="UniProtKB-KW"/>
</dbReference>
<dbReference type="PANTHER" id="PTHR22878:SF68">
    <property type="entry name" value="DYNEIN HEAVY CHAIN 6, AXONEMAL-LIKE"/>
    <property type="match status" value="1"/>
</dbReference>
<dbReference type="OMA" id="ILKNDMQ"/>
<dbReference type="Pfam" id="PF12777">
    <property type="entry name" value="MT"/>
    <property type="match status" value="1"/>
</dbReference>
<dbReference type="EMBL" id="CAQQ02000413">
    <property type="status" value="NOT_ANNOTATED_CDS"/>
    <property type="molecule type" value="Genomic_DNA"/>
</dbReference>
<dbReference type="InterPro" id="IPR056759">
    <property type="entry name" value="DYH2-5-8_CC"/>
</dbReference>
<evidence type="ECO:0000256" key="7">
    <source>
        <dbReference type="ARBA" id="ARBA00022840"/>
    </source>
</evidence>
<dbReference type="FunFam" id="1.10.287.2620:FF:000002">
    <property type="entry name" value="Dynein heavy chain 2, axonemal"/>
    <property type="match status" value="1"/>
</dbReference>
<evidence type="ECO:0008006" key="29">
    <source>
        <dbReference type="Google" id="ProtNLM"/>
    </source>
</evidence>
<dbReference type="PANTHER" id="PTHR22878">
    <property type="entry name" value="DYNEIN HEAVY CHAIN 6, AXONEMAL-LIKE-RELATED"/>
    <property type="match status" value="1"/>
</dbReference>
<evidence type="ECO:0000259" key="22">
    <source>
        <dbReference type="Pfam" id="PF12781"/>
    </source>
</evidence>
<evidence type="ECO:0000259" key="17">
    <source>
        <dbReference type="Pfam" id="PF08385"/>
    </source>
</evidence>
<evidence type="ECO:0000256" key="15">
    <source>
        <dbReference type="SAM" id="MobiDB-lite"/>
    </source>
</evidence>
<evidence type="ECO:0000256" key="8">
    <source>
        <dbReference type="ARBA" id="ARBA00023017"/>
    </source>
</evidence>
<feature type="domain" description="Dynein heavy chain hydrolytic ATP-binding dynein motor region" evidence="19">
    <location>
        <begin position="1693"/>
        <end position="1796"/>
    </location>
</feature>
<evidence type="ECO:0000259" key="23">
    <source>
        <dbReference type="Pfam" id="PF17852"/>
    </source>
</evidence>
<dbReference type="EnsemblMetazoa" id="MESCA000063-RA">
    <property type="protein sequence ID" value="MESCA000063-PA"/>
    <property type="gene ID" value="MESCA000063"/>
</dbReference>
<dbReference type="InterPro" id="IPR042219">
    <property type="entry name" value="AAA_lid_11_sf"/>
</dbReference>